<evidence type="ECO:0000313" key="2">
    <source>
        <dbReference type="Proteomes" id="UP000694402"/>
    </source>
</evidence>
<dbReference type="AlphaFoldDB" id="A0AAZ3QGF9"/>
<dbReference type="Proteomes" id="UP000694402">
    <property type="component" value="Unassembled WGS sequence"/>
</dbReference>
<protein>
    <submittedName>
        <fullName evidence="1">Uncharacterized protein</fullName>
    </submittedName>
</protein>
<keyword evidence="2" id="KW-1185">Reference proteome</keyword>
<accession>A0AAZ3QGF9</accession>
<proteinExistence type="predicted"/>
<reference evidence="2" key="1">
    <citation type="journal article" date="2018" name="PLoS ONE">
        <title>Chinook salmon (Oncorhynchus tshawytscha) genome and transcriptome.</title>
        <authorList>
            <person name="Christensen K.A."/>
            <person name="Leong J.S."/>
            <person name="Sakhrani D."/>
            <person name="Biagi C.A."/>
            <person name="Minkley D.R."/>
            <person name="Withler R.E."/>
            <person name="Rondeau E.B."/>
            <person name="Koop B.F."/>
            <person name="Devlin R.H."/>
        </authorList>
    </citation>
    <scope>NUCLEOTIDE SEQUENCE [LARGE SCALE GENOMIC DNA]</scope>
</reference>
<dbReference type="GeneTree" id="ENSGT00940000174934"/>
<sequence length="80" mass="8541">MATTLQLIGGGGGCSFEFHGMNNGATLKKIGVAVEAWRVKVVREELVDSVSHTSVDAFGWEDQLTAIHAGCWIVPLPRSS</sequence>
<reference evidence="1" key="2">
    <citation type="submission" date="2025-08" db="UniProtKB">
        <authorList>
            <consortium name="Ensembl"/>
        </authorList>
    </citation>
    <scope>IDENTIFICATION</scope>
</reference>
<name>A0AAZ3QGF9_ONCTS</name>
<evidence type="ECO:0000313" key="1">
    <source>
        <dbReference type="Ensembl" id="ENSOTSP00005127638.1"/>
    </source>
</evidence>
<dbReference type="Ensembl" id="ENSOTST00005167238.1">
    <property type="protein sequence ID" value="ENSOTSP00005127638.1"/>
    <property type="gene ID" value="ENSOTSG00005054754.1"/>
</dbReference>
<organism evidence="1 2">
    <name type="scientific">Oncorhynchus tshawytscha</name>
    <name type="common">Chinook salmon</name>
    <name type="synonym">Salmo tshawytscha</name>
    <dbReference type="NCBI Taxonomy" id="74940"/>
    <lineage>
        <taxon>Eukaryota</taxon>
        <taxon>Metazoa</taxon>
        <taxon>Chordata</taxon>
        <taxon>Craniata</taxon>
        <taxon>Vertebrata</taxon>
        <taxon>Euteleostomi</taxon>
        <taxon>Actinopterygii</taxon>
        <taxon>Neopterygii</taxon>
        <taxon>Teleostei</taxon>
        <taxon>Protacanthopterygii</taxon>
        <taxon>Salmoniformes</taxon>
        <taxon>Salmonidae</taxon>
        <taxon>Salmoninae</taxon>
        <taxon>Oncorhynchus</taxon>
    </lineage>
</organism>
<reference evidence="1" key="3">
    <citation type="submission" date="2025-09" db="UniProtKB">
        <authorList>
            <consortium name="Ensembl"/>
        </authorList>
    </citation>
    <scope>IDENTIFICATION</scope>
</reference>